<keyword evidence="2" id="KW-1185">Reference proteome</keyword>
<comment type="caution">
    <text evidence="1">The sequence shown here is derived from an EMBL/GenBank/DDBJ whole genome shotgun (WGS) entry which is preliminary data.</text>
</comment>
<evidence type="ECO:0000313" key="1">
    <source>
        <dbReference type="EMBL" id="CAI5738832.1"/>
    </source>
</evidence>
<dbReference type="EMBL" id="CANTFM010001375">
    <property type="protein sequence ID" value="CAI5738832.1"/>
    <property type="molecule type" value="Genomic_DNA"/>
</dbReference>
<dbReference type="AlphaFoldDB" id="A0AAV0UPJ7"/>
<gene>
    <name evidence="1" type="ORF">PDE001_LOCUS7024</name>
</gene>
<protein>
    <submittedName>
        <fullName evidence="1">Uncharacterized protein</fullName>
    </submittedName>
</protein>
<dbReference type="Proteomes" id="UP001162029">
    <property type="component" value="Unassembled WGS sequence"/>
</dbReference>
<evidence type="ECO:0000313" key="2">
    <source>
        <dbReference type="Proteomes" id="UP001162029"/>
    </source>
</evidence>
<organism evidence="1 2">
    <name type="scientific">Peronospora destructor</name>
    <dbReference type="NCBI Taxonomy" id="86335"/>
    <lineage>
        <taxon>Eukaryota</taxon>
        <taxon>Sar</taxon>
        <taxon>Stramenopiles</taxon>
        <taxon>Oomycota</taxon>
        <taxon>Peronosporomycetes</taxon>
        <taxon>Peronosporales</taxon>
        <taxon>Peronosporaceae</taxon>
        <taxon>Peronospora</taxon>
    </lineage>
</organism>
<sequence length="254" mass="28423">MLSKHGSHVSVAFITEKYWKLLNMTGMAPYLQKIANEIPSPRRALSCQFSSDLRPSWLGMCTLNIHFTNGNIRKNAVLSHTRKITGESKLTANMGKKYHPRNRLPTDVHEFKEAFGLKAYSFRDLEALLLRMEAYDFAGAQTKATTLIKTLTVAVTINELYQKPATKGSVKRVAPPESLPLLRLLPAEVVDDMYVKAVGGGPAWSMRSASPGLSLSLVEEYLISSKRDYFFSLQLYRDGISRVTWKVDAILAVP</sequence>
<accession>A0AAV0UPJ7</accession>
<proteinExistence type="predicted"/>
<name>A0AAV0UPJ7_9STRA</name>
<reference evidence="1" key="1">
    <citation type="submission" date="2022-12" db="EMBL/GenBank/DDBJ databases">
        <authorList>
            <person name="Webb A."/>
        </authorList>
    </citation>
    <scope>NUCLEOTIDE SEQUENCE</scope>
    <source>
        <strain evidence="1">Pd1</strain>
    </source>
</reference>